<reference evidence="6 9" key="2">
    <citation type="journal article" date="2018" name="Nat. Biotechnol.">
        <title>A standardized bacterial taxonomy based on genome phylogeny substantially revises the tree of life.</title>
        <authorList>
            <person name="Parks D.H."/>
            <person name="Chuvochina M."/>
            <person name="Waite D.W."/>
            <person name="Rinke C."/>
            <person name="Skarshewski A."/>
            <person name="Chaumeil P.A."/>
            <person name="Hugenholtz P."/>
        </authorList>
    </citation>
    <scope>NUCLEOTIDE SEQUENCE [LARGE SCALE GENOMIC DNA]</scope>
    <source>
        <strain evidence="6">UBA8739</strain>
    </source>
</reference>
<feature type="signal peptide" evidence="5">
    <location>
        <begin position="1"/>
        <end position="26"/>
    </location>
</feature>
<proteinExistence type="inferred from homology"/>
<evidence type="ECO:0000256" key="1">
    <source>
        <dbReference type="ARBA" id="ARBA00004418"/>
    </source>
</evidence>
<dbReference type="InterPro" id="IPR006059">
    <property type="entry name" value="SBP"/>
</dbReference>
<dbReference type="RefSeq" id="WP_062761909.1">
    <property type="nucleotide sequence ID" value="NZ_CP121045.1"/>
</dbReference>
<accession>A0A161R793</accession>
<dbReference type="Gene3D" id="3.40.190.10">
    <property type="entry name" value="Periplasmic binding protein-like II"/>
    <property type="match status" value="2"/>
</dbReference>
<reference evidence="7 8" key="1">
    <citation type="submission" date="2015-12" db="EMBL/GenBank/DDBJ databases">
        <title>Genome sequence of Tistrella mobilis MCCC 1A02139.</title>
        <authorList>
            <person name="Lu L."/>
            <person name="Lai Q."/>
            <person name="Shao Z."/>
            <person name="Qian P."/>
        </authorList>
    </citation>
    <scope>NUCLEOTIDE SEQUENCE [LARGE SCALE GENOMIC DNA]</scope>
    <source>
        <strain evidence="7 8">MCCC 1A02139</strain>
    </source>
</reference>
<dbReference type="PANTHER" id="PTHR43649">
    <property type="entry name" value="ARABINOSE-BINDING PROTEIN-RELATED"/>
    <property type="match status" value="1"/>
</dbReference>
<dbReference type="EMBL" id="DMAI01000078">
    <property type="protein sequence ID" value="HAE46738.1"/>
    <property type="molecule type" value="Genomic_DNA"/>
</dbReference>
<sequence length="435" mass="46875">MVMTTRRDMRRITVAAGMLLGAAALAGTGGDARAEGVSLTISCGAVGVELSLCRDGVAAWEKTTGNTVAIVSTPNSSNERFALYQQILGAGADDIDVLQIDVVWPGMLAPHLVDLSAYMGDAPAQHFPALIENDTVDGRLVAMPWWTDAGVLYYRKDLLDRYGHQPPESWSDLTRIAADIQQKERAAGQTDLWGYVWQGRAYEGLTCNALEWIDAYGGGTIVDADGRVTVNNPKALAALTEAASWVGKISPEGVLTYDEEAARGVFQSGKAVFMRNWPYAWALAQSADSPVRDKVGVTALPPGGPEGKTTGTLGGWHLAVSRYSKHPAEAADLVRFLTGAAEQKRRAVEAAYNPTIPALYKDDEVLAANPFFGQLYQTFETAVARPSRATGDAYNRLSAAVWQRTQDALAGRMTPEAALTRLDRDLGRLSRGGRW</sequence>
<dbReference type="GO" id="GO:0042597">
    <property type="term" value="C:periplasmic space"/>
    <property type="evidence" value="ECO:0007669"/>
    <property type="project" value="UniProtKB-SubCell"/>
</dbReference>
<evidence type="ECO:0000313" key="7">
    <source>
        <dbReference type="EMBL" id="KYO56373.1"/>
    </source>
</evidence>
<protein>
    <submittedName>
        <fullName evidence="7">ABC transporter substrate-binding protein</fullName>
    </submittedName>
</protein>
<dbReference type="SUPFAM" id="SSF53850">
    <property type="entry name" value="Periplasmic binding protein-like II"/>
    <property type="match status" value="1"/>
</dbReference>
<evidence type="ECO:0000256" key="2">
    <source>
        <dbReference type="ARBA" id="ARBA00008520"/>
    </source>
</evidence>
<dbReference type="InterPro" id="IPR050490">
    <property type="entry name" value="Bact_solute-bd_prot1"/>
</dbReference>
<dbReference type="Pfam" id="PF01547">
    <property type="entry name" value="SBP_bac_1"/>
    <property type="match status" value="1"/>
</dbReference>
<comment type="subcellular location">
    <subcellularLocation>
        <location evidence="1">Periplasm</location>
    </subcellularLocation>
</comment>
<evidence type="ECO:0000256" key="4">
    <source>
        <dbReference type="ARBA" id="ARBA00022729"/>
    </source>
</evidence>
<comment type="caution">
    <text evidence="7">The sequence shown here is derived from an EMBL/GenBank/DDBJ whole genome shotgun (WGS) entry which is preliminary data.</text>
</comment>
<dbReference type="AlphaFoldDB" id="A0A161R793"/>
<name>A0A161R793_9PROT</name>
<dbReference type="CDD" id="cd14750">
    <property type="entry name" value="PBP2_TMBP"/>
    <property type="match status" value="1"/>
</dbReference>
<dbReference type="GeneID" id="97243191"/>
<evidence type="ECO:0000313" key="9">
    <source>
        <dbReference type="Proteomes" id="UP000257706"/>
    </source>
</evidence>
<dbReference type="PANTHER" id="PTHR43649:SF34">
    <property type="entry name" value="ABC TRANSPORTER PERIPLASMIC-BINDING PROTEIN YCJN-RELATED"/>
    <property type="match status" value="1"/>
</dbReference>
<keyword evidence="3" id="KW-0813">Transport</keyword>
<organism evidence="7 8">
    <name type="scientific">Tistrella mobilis</name>
    <dbReference type="NCBI Taxonomy" id="171437"/>
    <lineage>
        <taxon>Bacteria</taxon>
        <taxon>Pseudomonadati</taxon>
        <taxon>Pseudomonadota</taxon>
        <taxon>Alphaproteobacteria</taxon>
        <taxon>Geminicoccales</taxon>
        <taxon>Geminicoccaceae</taxon>
        <taxon>Tistrella</taxon>
    </lineage>
</organism>
<gene>
    <name evidence="7" type="ORF">AUP44_22270</name>
    <name evidence="6" type="ORF">DCK97_04905</name>
</gene>
<evidence type="ECO:0000313" key="8">
    <source>
        <dbReference type="Proteomes" id="UP000075787"/>
    </source>
</evidence>
<dbReference type="OrthoDB" id="9808332at2"/>
<evidence type="ECO:0000313" key="6">
    <source>
        <dbReference type="EMBL" id="HAE46738.1"/>
    </source>
</evidence>
<dbReference type="Proteomes" id="UP000257706">
    <property type="component" value="Unassembled WGS sequence"/>
</dbReference>
<evidence type="ECO:0000256" key="5">
    <source>
        <dbReference type="SAM" id="SignalP"/>
    </source>
</evidence>
<comment type="similarity">
    <text evidence="2">Belongs to the bacterial solute-binding protein 1 family.</text>
</comment>
<dbReference type="EMBL" id="LPZR01000045">
    <property type="protein sequence ID" value="KYO56373.1"/>
    <property type="molecule type" value="Genomic_DNA"/>
</dbReference>
<evidence type="ECO:0000256" key="3">
    <source>
        <dbReference type="ARBA" id="ARBA00022448"/>
    </source>
</evidence>
<feature type="chain" id="PRO_5036006680" evidence="5">
    <location>
        <begin position="27"/>
        <end position="435"/>
    </location>
</feature>
<dbReference type="Proteomes" id="UP000075787">
    <property type="component" value="Unassembled WGS sequence"/>
</dbReference>
<keyword evidence="4 5" id="KW-0732">Signal</keyword>